<dbReference type="PANTHER" id="PTHR34477:SF1">
    <property type="entry name" value="UPF0213 PROTEIN YHBQ"/>
    <property type="match status" value="1"/>
</dbReference>
<sequence>MKSKTPNWYLYLIRTQDGTLYTGITTDVSRRFTQHTSGKGAKALRGKGPLTLVYTSLVRSQGLALKVEFRVKKLSKKQKERLIANQPLCVMTYLISMGLPEKFFTHPDHTQ</sequence>
<gene>
    <name evidence="3" type="ORF">ID854_05750</name>
</gene>
<dbReference type="Pfam" id="PF01541">
    <property type="entry name" value="GIY-YIG"/>
    <property type="match status" value="1"/>
</dbReference>
<dbReference type="PROSITE" id="PS50164">
    <property type="entry name" value="GIY_YIG"/>
    <property type="match status" value="1"/>
</dbReference>
<dbReference type="RefSeq" id="WP_323868601.1">
    <property type="nucleotide sequence ID" value="NZ_JACXBF010000127.1"/>
</dbReference>
<proteinExistence type="inferred from homology"/>
<dbReference type="EMBL" id="JACXBF010000127">
    <property type="protein sequence ID" value="MBD2799971.1"/>
    <property type="molecule type" value="Genomic_DNA"/>
</dbReference>
<dbReference type="InterPro" id="IPR035901">
    <property type="entry name" value="GIY-YIG_endonuc_sf"/>
</dbReference>
<name>A0AAW3YSK1_9GAMM</name>
<dbReference type="AlphaFoldDB" id="A0AAW3YSK1"/>
<dbReference type="Proteomes" id="UP001193920">
    <property type="component" value="Unassembled WGS sequence"/>
</dbReference>
<reference evidence="3" key="2">
    <citation type="journal article" date="2024" name="Toxins">
        <title>Genome Sequence Analysis of Native Xenorhabdus Strains Isolated from Entomopathogenic Nematodes in Argentina.</title>
        <authorList>
            <person name="Palma L."/>
            <person name="Frizzo L."/>
            <person name="Kaiser S."/>
            <person name="Berry C."/>
            <person name="Caballero P."/>
            <person name="Bode H.B."/>
            <person name="Del Valle E.E."/>
        </authorList>
    </citation>
    <scope>NUCLEOTIDE SEQUENCE</scope>
    <source>
        <strain evidence="3">M</strain>
    </source>
</reference>
<dbReference type="PANTHER" id="PTHR34477">
    <property type="entry name" value="UPF0213 PROTEIN YHBQ"/>
    <property type="match status" value="1"/>
</dbReference>
<protein>
    <submittedName>
        <fullName evidence="3">GIY-YIG nuclease family protein</fullName>
    </submittedName>
</protein>
<dbReference type="InterPro" id="IPR000305">
    <property type="entry name" value="GIY-YIG_endonuc"/>
</dbReference>
<comment type="similarity">
    <text evidence="1">Belongs to the UPF0213 family.</text>
</comment>
<accession>A0AAW3YSK1</accession>
<reference evidence="3" key="1">
    <citation type="submission" date="2020-09" db="EMBL/GenBank/DDBJ databases">
        <authorList>
            <person name="Palma L."/>
            <person name="Caballero P."/>
            <person name="Berry C."/>
            <person name="Del Valle E."/>
        </authorList>
    </citation>
    <scope>NUCLEOTIDE SEQUENCE</scope>
    <source>
        <strain evidence="3">M</strain>
    </source>
</reference>
<evidence type="ECO:0000259" key="2">
    <source>
        <dbReference type="PROSITE" id="PS50164"/>
    </source>
</evidence>
<dbReference type="Gene3D" id="3.40.1440.10">
    <property type="entry name" value="GIY-YIG endonuclease"/>
    <property type="match status" value="1"/>
</dbReference>
<dbReference type="InterPro" id="IPR050190">
    <property type="entry name" value="UPF0213_domain"/>
</dbReference>
<dbReference type="CDD" id="cd10456">
    <property type="entry name" value="GIY-YIG_UPF0213"/>
    <property type="match status" value="1"/>
</dbReference>
<evidence type="ECO:0000313" key="3">
    <source>
        <dbReference type="EMBL" id="MBD2799971.1"/>
    </source>
</evidence>
<comment type="caution">
    <text evidence="3">The sequence shown here is derived from an EMBL/GenBank/DDBJ whole genome shotgun (WGS) entry which is preliminary data.</text>
</comment>
<dbReference type="SUPFAM" id="SSF82771">
    <property type="entry name" value="GIY-YIG endonuclease"/>
    <property type="match status" value="1"/>
</dbReference>
<organism evidence="3">
    <name type="scientific">Xenorhabdus szentirmaii</name>
    <dbReference type="NCBI Taxonomy" id="290112"/>
    <lineage>
        <taxon>Bacteria</taxon>
        <taxon>Pseudomonadati</taxon>
        <taxon>Pseudomonadota</taxon>
        <taxon>Gammaproteobacteria</taxon>
        <taxon>Enterobacterales</taxon>
        <taxon>Morganellaceae</taxon>
        <taxon>Xenorhabdus</taxon>
    </lineage>
</organism>
<feature type="domain" description="GIY-YIG" evidence="2">
    <location>
        <begin position="6"/>
        <end position="81"/>
    </location>
</feature>
<evidence type="ECO:0000256" key="1">
    <source>
        <dbReference type="ARBA" id="ARBA00007435"/>
    </source>
</evidence>